<sequence length="93" mass="10702">MNDMTWLHNEALKNIDPQKMEVINNLVKETNGKPIAQSIPYLMKANKELSKKGLEFTPDETALIMEILTKDMTIAEKEQVKKMQTLINSQLKK</sequence>
<comment type="caution">
    <text evidence="1">The sequence shown here is derived from an EMBL/GenBank/DDBJ whole genome shotgun (WGS) entry which is preliminary data.</text>
</comment>
<evidence type="ECO:0000313" key="2">
    <source>
        <dbReference type="Proteomes" id="UP000482209"/>
    </source>
</evidence>
<accession>A0A6L5XUW7</accession>
<organism evidence="1 2">
    <name type="scientific">Velocimicrobium porci</name>
    <dbReference type="NCBI Taxonomy" id="2606634"/>
    <lineage>
        <taxon>Bacteria</taxon>
        <taxon>Bacillati</taxon>
        <taxon>Bacillota</taxon>
        <taxon>Clostridia</taxon>
        <taxon>Lachnospirales</taxon>
        <taxon>Lachnospiraceae</taxon>
        <taxon>Velocimicrobium</taxon>
    </lineage>
</organism>
<evidence type="ECO:0000313" key="1">
    <source>
        <dbReference type="EMBL" id="MSS62394.1"/>
    </source>
</evidence>
<reference evidence="1 2" key="1">
    <citation type="submission" date="2019-08" db="EMBL/GenBank/DDBJ databases">
        <title>In-depth cultivation of the pig gut microbiome towards novel bacterial diversity and tailored functional studies.</title>
        <authorList>
            <person name="Wylensek D."/>
            <person name="Hitch T.C.A."/>
            <person name="Clavel T."/>
        </authorList>
    </citation>
    <scope>NUCLEOTIDE SEQUENCE [LARGE SCALE GENOMIC DNA]</scope>
    <source>
        <strain evidence="1 2">WCA-693-APC-MOT-I</strain>
    </source>
</reference>
<dbReference type="AlphaFoldDB" id="A0A6L5XUW7"/>
<gene>
    <name evidence="1" type="ORF">FYJ58_00605</name>
</gene>
<keyword evidence="2" id="KW-1185">Reference proteome</keyword>
<name>A0A6L5XUW7_9FIRM</name>
<proteinExistence type="predicted"/>
<dbReference type="Proteomes" id="UP000482209">
    <property type="component" value="Unassembled WGS sequence"/>
</dbReference>
<protein>
    <submittedName>
        <fullName evidence="1">Uncharacterized protein</fullName>
    </submittedName>
</protein>
<dbReference type="RefSeq" id="WP_154515690.1">
    <property type="nucleotide sequence ID" value="NZ_VUMT01000001.1"/>
</dbReference>
<dbReference type="EMBL" id="VUMT01000001">
    <property type="protein sequence ID" value="MSS62394.1"/>
    <property type="molecule type" value="Genomic_DNA"/>
</dbReference>